<dbReference type="Gene3D" id="3.40.50.1820">
    <property type="entry name" value="alpha/beta hydrolase"/>
    <property type="match status" value="1"/>
</dbReference>
<evidence type="ECO:0000256" key="4">
    <source>
        <dbReference type="SAM" id="MobiDB-lite"/>
    </source>
</evidence>
<evidence type="ECO:0000256" key="1">
    <source>
        <dbReference type="ARBA" id="ARBA00022801"/>
    </source>
</evidence>
<dbReference type="Pfam" id="PF03403">
    <property type="entry name" value="PAF-AH_p_II"/>
    <property type="match status" value="1"/>
</dbReference>
<dbReference type="Proteomes" id="UP000244810">
    <property type="component" value="Unassembled WGS sequence"/>
</dbReference>
<evidence type="ECO:0000256" key="2">
    <source>
        <dbReference type="ARBA" id="ARBA00022963"/>
    </source>
</evidence>
<name>A0A2T7UMV3_9RHOB</name>
<keyword evidence="6" id="KW-1185">Reference proteome</keyword>
<dbReference type="SUPFAM" id="SSF53474">
    <property type="entry name" value="alpha/beta-Hydrolases"/>
    <property type="match status" value="1"/>
</dbReference>
<evidence type="ECO:0000313" key="5">
    <source>
        <dbReference type="EMBL" id="PVE46004.1"/>
    </source>
</evidence>
<keyword evidence="1 5" id="KW-0378">Hydrolase</keyword>
<evidence type="ECO:0000313" key="6">
    <source>
        <dbReference type="Proteomes" id="UP000244810"/>
    </source>
</evidence>
<reference evidence="5 6" key="1">
    <citation type="journal article" date="2011" name="Syst. Appl. Microbiol.">
        <title>Defluviimonas denitrificans gen. nov., sp. nov., and Pararhodobacter aggregans gen. nov., sp. nov., non-phototrophic Rhodobacteraceae from the biofilter of a marine aquaculture.</title>
        <authorList>
            <person name="Foesel B.U."/>
            <person name="Drake H.L."/>
            <person name="Schramm A."/>
        </authorList>
    </citation>
    <scope>NUCLEOTIDE SEQUENCE [LARGE SCALE GENOMIC DNA]</scope>
    <source>
        <strain evidence="5 6">D1-19</strain>
    </source>
</reference>
<dbReference type="AlphaFoldDB" id="A0A2T7UMV3"/>
<evidence type="ECO:0000256" key="3">
    <source>
        <dbReference type="ARBA" id="ARBA00023098"/>
    </source>
</evidence>
<protein>
    <submittedName>
        <fullName evidence="5">Dienelactone hydrolase</fullName>
    </submittedName>
</protein>
<feature type="compositionally biased region" description="Basic and acidic residues" evidence="4">
    <location>
        <begin position="1"/>
        <end position="11"/>
    </location>
</feature>
<dbReference type="InterPro" id="IPR029058">
    <property type="entry name" value="AB_hydrolase_fold"/>
</dbReference>
<dbReference type="GO" id="GO:0016042">
    <property type="term" value="P:lipid catabolic process"/>
    <property type="evidence" value="ECO:0007669"/>
    <property type="project" value="UniProtKB-KW"/>
</dbReference>
<feature type="compositionally biased region" description="Pro residues" evidence="4">
    <location>
        <begin position="13"/>
        <end position="23"/>
    </location>
</feature>
<dbReference type="GO" id="GO:0003847">
    <property type="term" value="F:1-alkyl-2-acetylglycerophosphocholine esterase activity"/>
    <property type="evidence" value="ECO:0007669"/>
    <property type="project" value="TreeGrafter"/>
</dbReference>
<sequence>MSQHNRVDATRPDSPPLAGPGPLPVGVRTLTVTDPDRVDVAASTEAVVRRPRALVTELWYPALTNTRAGGTYRTLLRDGETPITLQGRAARNANPAPGRFPLVLISHGYPGNRYLLAHLAEALASRGYLVAAADHPDSTYEDQGPFGATLHHRPLDQRFLLGALAELPNAGAEAAIIGYSMGGYGALVTAGAGLAPAVRDHEHAPPHDLLAGHLEGAAPPPPEALKAVIAIGPFGNSHGLWSPAGLGALAGLPVLVMAGDRDETSGYDGMRGIAESARGLLLTFLNAGHNAAAPIPAPVESHALSAKLGWAPFLHYADAVWDSVRMNAIAQHFAAAFLDRHLKAEAEAERFLDPATGLGPEAGFGEGRDAGLRLERWR</sequence>
<keyword evidence="3" id="KW-0443">Lipid metabolism</keyword>
<keyword evidence="2" id="KW-0442">Lipid degradation</keyword>
<dbReference type="EMBL" id="QDDR01000010">
    <property type="protein sequence ID" value="PVE46004.1"/>
    <property type="molecule type" value="Genomic_DNA"/>
</dbReference>
<proteinExistence type="predicted"/>
<comment type="caution">
    <text evidence="5">The sequence shown here is derived from an EMBL/GenBank/DDBJ whole genome shotgun (WGS) entry which is preliminary data.</text>
</comment>
<dbReference type="PANTHER" id="PTHR10272">
    <property type="entry name" value="PLATELET-ACTIVATING FACTOR ACETYLHYDROLASE"/>
    <property type="match status" value="1"/>
</dbReference>
<organism evidence="5 6">
    <name type="scientific">Pararhodobacter aggregans</name>
    <dbReference type="NCBI Taxonomy" id="404875"/>
    <lineage>
        <taxon>Bacteria</taxon>
        <taxon>Pseudomonadati</taxon>
        <taxon>Pseudomonadota</taxon>
        <taxon>Alphaproteobacteria</taxon>
        <taxon>Rhodobacterales</taxon>
        <taxon>Paracoccaceae</taxon>
        <taxon>Pararhodobacter</taxon>
    </lineage>
</organism>
<gene>
    <name evidence="5" type="ORF">DDE23_17565</name>
</gene>
<dbReference type="PANTHER" id="PTHR10272:SF0">
    <property type="entry name" value="PLATELET-ACTIVATING FACTOR ACETYLHYDROLASE"/>
    <property type="match status" value="1"/>
</dbReference>
<accession>A0A2T7UMV3</accession>
<feature type="region of interest" description="Disordered" evidence="4">
    <location>
        <begin position="1"/>
        <end position="25"/>
    </location>
</feature>
<dbReference type="OrthoDB" id="9814760at2"/>
<dbReference type="RefSeq" id="WP_107751830.1">
    <property type="nucleotide sequence ID" value="NZ_QBKF01000005.1"/>
</dbReference>